<dbReference type="GO" id="GO:0009231">
    <property type="term" value="P:riboflavin biosynthetic process"/>
    <property type="evidence" value="ECO:0007669"/>
    <property type="project" value="InterPro"/>
</dbReference>
<reference evidence="2 3" key="1">
    <citation type="journal article" date="2015" name="Genome Announc.">
        <title>Expanding the biotechnology potential of lactobacilli through comparative genomics of 213 strains and associated genera.</title>
        <authorList>
            <person name="Sun Z."/>
            <person name="Harris H.M."/>
            <person name="McCann A."/>
            <person name="Guo C."/>
            <person name="Argimon S."/>
            <person name="Zhang W."/>
            <person name="Yang X."/>
            <person name="Jeffery I.B."/>
            <person name="Cooney J.C."/>
            <person name="Kagawa T.F."/>
            <person name="Liu W."/>
            <person name="Song Y."/>
            <person name="Salvetti E."/>
            <person name="Wrobel A."/>
            <person name="Rasinkangas P."/>
            <person name="Parkhill J."/>
            <person name="Rea M.C."/>
            <person name="O'Sullivan O."/>
            <person name="Ritari J."/>
            <person name="Douillard F.P."/>
            <person name="Paul Ross R."/>
            <person name="Yang R."/>
            <person name="Briner A.E."/>
            <person name="Felis G.E."/>
            <person name="de Vos W.M."/>
            <person name="Barrangou R."/>
            <person name="Klaenhammer T.R."/>
            <person name="Caufield P.W."/>
            <person name="Cui Y."/>
            <person name="Zhang H."/>
            <person name="O'Toole P.W."/>
        </authorList>
    </citation>
    <scope>NUCLEOTIDE SEQUENCE [LARGE SCALE GENOMIC DNA]</scope>
    <source>
        <strain evidence="2 3">DSM 20001</strain>
    </source>
</reference>
<name>A0A0R1F2F8_9LACO</name>
<dbReference type="GO" id="GO:0008703">
    <property type="term" value="F:5-amino-6-(5-phosphoribosylamino)uracil reductase activity"/>
    <property type="evidence" value="ECO:0007669"/>
    <property type="project" value="InterPro"/>
</dbReference>
<organism evidence="2 3">
    <name type="scientific">Loigolactobacillus coryniformis subsp. coryniformis KCTC 3167 = DSM 20001</name>
    <dbReference type="NCBI Taxonomy" id="913848"/>
    <lineage>
        <taxon>Bacteria</taxon>
        <taxon>Bacillati</taxon>
        <taxon>Bacillota</taxon>
        <taxon>Bacilli</taxon>
        <taxon>Lactobacillales</taxon>
        <taxon>Lactobacillaceae</taxon>
        <taxon>Loigolactobacillus</taxon>
    </lineage>
</organism>
<evidence type="ECO:0000259" key="1">
    <source>
        <dbReference type="Pfam" id="PF01872"/>
    </source>
</evidence>
<accession>A0A0R1F2F8</accession>
<comment type="caution">
    <text evidence="2">The sequence shown here is derived from an EMBL/GenBank/DDBJ whole genome shotgun (WGS) entry which is preliminary data.</text>
</comment>
<feature type="domain" description="Bacterial bifunctional deaminase-reductase C-terminal" evidence="1">
    <location>
        <begin position="4"/>
        <end position="168"/>
    </location>
</feature>
<dbReference type="Pfam" id="PF01872">
    <property type="entry name" value="RibD_C"/>
    <property type="match status" value="1"/>
</dbReference>
<dbReference type="eggNOG" id="COG0262">
    <property type="taxonomic scope" value="Bacteria"/>
</dbReference>
<evidence type="ECO:0000313" key="2">
    <source>
        <dbReference type="EMBL" id="KRK16011.1"/>
    </source>
</evidence>
<dbReference type="SUPFAM" id="SSF53597">
    <property type="entry name" value="Dihydrofolate reductase-like"/>
    <property type="match status" value="1"/>
</dbReference>
<dbReference type="Proteomes" id="UP000051181">
    <property type="component" value="Unassembled WGS sequence"/>
</dbReference>
<dbReference type="GeneID" id="65915699"/>
<dbReference type="PANTHER" id="PTHR38011">
    <property type="entry name" value="DIHYDROFOLATE REDUCTASE FAMILY PROTEIN (AFU_ORTHOLOGUE AFUA_8G06820)"/>
    <property type="match status" value="1"/>
</dbReference>
<dbReference type="EMBL" id="AZCN01000038">
    <property type="protein sequence ID" value="KRK16011.1"/>
    <property type="molecule type" value="Genomic_DNA"/>
</dbReference>
<dbReference type="PANTHER" id="PTHR38011:SF11">
    <property type="entry name" value="2,5-DIAMINO-6-RIBOSYLAMINO-4(3H)-PYRIMIDINONE 5'-PHOSPHATE REDUCTASE"/>
    <property type="match status" value="1"/>
</dbReference>
<sequence length="180" mass="19986">MPKKVILQLATTIDGYIADEHGSVDWIDATVGFDLDWGYDQFMSSIDTIVMGATSYRDALKLSPTFPYAEKDNYILTHQDKTDLPKRHFINGSVVELVKKLRQGSGKGIWIFGGGSVIQPLIEADLIDEYQLFTAPVILGKGVPLFGQRTKPLLLQLKSTTVFGPGVMVTYERKKTTDSN</sequence>
<dbReference type="Gene3D" id="3.40.430.10">
    <property type="entry name" value="Dihydrofolate Reductase, subunit A"/>
    <property type="match status" value="1"/>
</dbReference>
<dbReference type="InterPro" id="IPR002734">
    <property type="entry name" value="RibDG_C"/>
</dbReference>
<dbReference type="PATRIC" id="fig|913848.6.peg.1464"/>
<dbReference type="InterPro" id="IPR024072">
    <property type="entry name" value="DHFR-like_dom_sf"/>
</dbReference>
<dbReference type="InterPro" id="IPR050765">
    <property type="entry name" value="Riboflavin_Biosynth_HTPR"/>
</dbReference>
<gene>
    <name evidence="2" type="ORF">FD22_GL001425</name>
</gene>
<dbReference type="AlphaFoldDB" id="A0A0R1F2F8"/>
<evidence type="ECO:0000313" key="3">
    <source>
        <dbReference type="Proteomes" id="UP000051181"/>
    </source>
</evidence>
<protein>
    <submittedName>
        <fullName evidence="2">Bifunctional deaminase-reductase domain protein</fullName>
    </submittedName>
</protein>
<dbReference type="RefSeq" id="WP_010010533.1">
    <property type="nucleotide sequence ID" value="NZ_AZCN01000038.1"/>
</dbReference>
<proteinExistence type="predicted"/>